<accession>A0A381XDF0</accession>
<gene>
    <name evidence="1" type="ORF">METZ01_LOCUS115127</name>
</gene>
<evidence type="ECO:0000313" key="1">
    <source>
        <dbReference type="EMBL" id="SVA62273.1"/>
    </source>
</evidence>
<dbReference type="AlphaFoldDB" id="A0A381XDF0"/>
<dbReference type="EMBL" id="UINC01014628">
    <property type="protein sequence ID" value="SVA62273.1"/>
    <property type="molecule type" value="Genomic_DNA"/>
</dbReference>
<name>A0A381XDF0_9ZZZZ</name>
<protein>
    <submittedName>
        <fullName evidence="1">Uncharacterized protein</fullName>
    </submittedName>
</protein>
<proteinExistence type="predicted"/>
<sequence>MNDFEKRNNMTIQFEKVVNVQVDPTSAESASKAHDQLNYNARCMEFVTGLHTRLTEVESSEHSDLVSFMKNWKDNGQHTYLTKEILSGIINRKLDPKFKDIDYSDARNLSELVKASNGSTY</sequence>
<reference evidence="1" key="1">
    <citation type="submission" date="2018-05" db="EMBL/GenBank/DDBJ databases">
        <authorList>
            <person name="Lanie J.A."/>
            <person name="Ng W.-L."/>
            <person name="Kazmierczak K.M."/>
            <person name="Andrzejewski T.M."/>
            <person name="Davidsen T.M."/>
            <person name="Wayne K.J."/>
            <person name="Tettelin H."/>
            <person name="Glass J.I."/>
            <person name="Rusch D."/>
            <person name="Podicherti R."/>
            <person name="Tsui H.-C.T."/>
            <person name="Winkler M.E."/>
        </authorList>
    </citation>
    <scope>NUCLEOTIDE SEQUENCE</scope>
</reference>
<organism evidence="1">
    <name type="scientific">marine metagenome</name>
    <dbReference type="NCBI Taxonomy" id="408172"/>
    <lineage>
        <taxon>unclassified sequences</taxon>
        <taxon>metagenomes</taxon>
        <taxon>ecological metagenomes</taxon>
    </lineage>
</organism>